<dbReference type="RefSeq" id="XP_041152285.1">
    <property type="nucleotide sequence ID" value="XM_041307945.1"/>
</dbReference>
<reference evidence="2" key="1">
    <citation type="journal article" date="2020" name="New Phytol.">
        <title>Comparative genomics reveals dynamic genome evolution in host specialist ectomycorrhizal fungi.</title>
        <authorList>
            <person name="Lofgren L.A."/>
            <person name="Nguyen N.H."/>
            <person name="Vilgalys R."/>
            <person name="Ruytinx J."/>
            <person name="Liao H.L."/>
            <person name="Branco S."/>
            <person name="Kuo A."/>
            <person name="LaButti K."/>
            <person name="Lipzen A."/>
            <person name="Andreopoulos W."/>
            <person name="Pangilinan J."/>
            <person name="Riley R."/>
            <person name="Hundley H."/>
            <person name="Na H."/>
            <person name="Barry K."/>
            <person name="Grigoriev I.V."/>
            <person name="Stajich J.E."/>
            <person name="Kennedy P.G."/>
        </authorList>
    </citation>
    <scope>NUCLEOTIDE SEQUENCE</scope>
    <source>
        <strain evidence="2">S12</strain>
    </source>
</reference>
<dbReference type="EMBL" id="JABBWE010000128">
    <property type="protein sequence ID" value="KAG1784800.1"/>
    <property type="molecule type" value="Genomic_DNA"/>
</dbReference>
<evidence type="ECO:0000313" key="2">
    <source>
        <dbReference type="EMBL" id="KAG1784800.1"/>
    </source>
</evidence>
<feature type="compositionally biased region" description="Acidic residues" evidence="1">
    <location>
        <begin position="178"/>
        <end position="201"/>
    </location>
</feature>
<feature type="compositionally biased region" description="Acidic residues" evidence="1">
    <location>
        <begin position="102"/>
        <end position="113"/>
    </location>
</feature>
<feature type="region of interest" description="Disordered" evidence="1">
    <location>
        <begin position="720"/>
        <end position="789"/>
    </location>
</feature>
<dbReference type="GeneID" id="64601709"/>
<comment type="caution">
    <text evidence="2">The sequence shown here is derived from an EMBL/GenBank/DDBJ whole genome shotgun (WGS) entry which is preliminary data.</text>
</comment>
<accession>A0A9P7D955</accession>
<feature type="compositionally biased region" description="Polar residues" evidence="1">
    <location>
        <begin position="220"/>
        <end position="233"/>
    </location>
</feature>
<evidence type="ECO:0000256" key="1">
    <source>
        <dbReference type="SAM" id="MobiDB-lite"/>
    </source>
</evidence>
<feature type="compositionally biased region" description="Polar residues" evidence="1">
    <location>
        <begin position="144"/>
        <end position="155"/>
    </location>
</feature>
<dbReference type="OrthoDB" id="2638300at2759"/>
<dbReference type="AlphaFoldDB" id="A0A9P7D955"/>
<sequence length="919" mass="103975">MPPKWTSSTQKRANQRTETASTDFVMRTRSGLPINQRMNNAKTSLPPTKKIKPIPLPRRTSVTNFDDYSALLSRRAKISTATTDPRIDTESETQDHPKIDDPVTEDESNGEGEVEAHKGDPVDDPKVCESLPVSDTPEDEDASSDGTPSTDNNYPYANRRARLRAEHRAKLAARDLFPPDEESDKGDDEYQEDEEDEDEEVPVPPSKAKLFKKRALSNAPPKNSTVIETSLTAPVQRRAKLAGRDLSPPEEESDGDDDEYKEDEEASDEEAPAPPSKAMLFKKSALSNTLPPSALPKNSMAMETASPTPQLYSFDDVGEDLPIASRPGRLCQEGVDDAQELGRKTLEAAKAIGDKYGKSARTILIEAGLSVKHSRAETPWNMHQGWYKGKYPREKDEQLSDWRKRQRDHYYSLPDDDPLWDDVQAYYDFHLGGANNNQSRASIVMSTRDALAKRFAAYSRLEGIEVIGCVFDSTPDEAARQASGFVAGSSTFMDLINERQVDACLALDWIITAAKAKNYQLVLPRFSGAYDILFSKPGEAPRDRYRRIWSVMVLEKLEQFGYKTKSVQWQKLLDVAYQNKFQFELWPDGVHPVGPDFNYHTLSAQHLKLLVVPYIKRRATPYYDAELKTEATNLLELRRKQGRSDKTLDDIIDELDVTVSEIDIVPWPQDHIDQCENDDPRMFDIPLVTSASHIVLRKLADSEKFKYSVPKTLLEQYKEATSTSGLNVGPPSGERQREDTTRDCRPQQQTHHAARGFSVVHEDHHSNNDPPRTEHHSAVLQPQRMQPRKRLHVEDYDQTFESEADSLNAPDSRIRKKSKVVRYDGAPRIVPAHPLPLPRPRAPTPGYEPPQHWRNEVRQMSPQHVQAYGHNVAHSRHDFSAAGPSRVVARGREKYAYGRNTPSPDYGGHSYDRDFDYRD</sequence>
<feature type="compositionally biased region" description="Basic and acidic residues" evidence="1">
    <location>
        <begin position="760"/>
        <end position="777"/>
    </location>
</feature>
<gene>
    <name evidence="2" type="ORF">HD556DRAFT_1451367</name>
</gene>
<feature type="compositionally biased region" description="Basic and acidic residues" evidence="1">
    <location>
        <begin position="85"/>
        <end position="101"/>
    </location>
</feature>
<feature type="compositionally biased region" description="Basic and acidic residues" evidence="1">
    <location>
        <begin position="910"/>
        <end position="919"/>
    </location>
</feature>
<dbReference type="Proteomes" id="UP000719766">
    <property type="component" value="Unassembled WGS sequence"/>
</dbReference>
<feature type="compositionally biased region" description="Basic and acidic residues" evidence="1">
    <location>
        <begin position="114"/>
        <end position="127"/>
    </location>
</feature>
<feature type="region of interest" description="Disordered" evidence="1">
    <location>
        <begin position="877"/>
        <end position="919"/>
    </location>
</feature>
<feature type="compositionally biased region" description="Basic and acidic residues" evidence="1">
    <location>
        <begin position="734"/>
        <end position="745"/>
    </location>
</feature>
<keyword evidence="3" id="KW-1185">Reference proteome</keyword>
<name>A0A9P7D955_9AGAM</name>
<protein>
    <submittedName>
        <fullName evidence="2">Uncharacterized protein</fullName>
    </submittedName>
</protein>
<feature type="compositionally biased region" description="Basic and acidic residues" evidence="1">
    <location>
        <begin position="163"/>
        <end position="173"/>
    </location>
</feature>
<evidence type="ECO:0000313" key="3">
    <source>
        <dbReference type="Proteomes" id="UP000719766"/>
    </source>
</evidence>
<feature type="region of interest" description="Disordered" evidence="1">
    <location>
        <begin position="1"/>
        <end position="275"/>
    </location>
</feature>
<feature type="compositionally biased region" description="Acidic residues" evidence="1">
    <location>
        <begin position="248"/>
        <end position="271"/>
    </location>
</feature>
<proteinExistence type="predicted"/>
<organism evidence="2 3">
    <name type="scientific">Suillus plorans</name>
    <dbReference type="NCBI Taxonomy" id="116603"/>
    <lineage>
        <taxon>Eukaryota</taxon>
        <taxon>Fungi</taxon>
        <taxon>Dikarya</taxon>
        <taxon>Basidiomycota</taxon>
        <taxon>Agaricomycotina</taxon>
        <taxon>Agaricomycetes</taxon>
        <taxon>Agaricomycetidae</taxon>
        <taxon>Boletales</taxon>
        <taxon>Suillineae</taxon>
        <taxon>Suillaceae</taxon>
        <taxon>Suillus</taxon>
    </lineage>
</organism>
<feature type="compositionally biased region" description="Polar residues" evidence="1">
    <location>
        <begin position="1"/>
        <end position="22"/>
    </location>
</feature>